<comment type="pathway">
    <text evidence="1 7">Glycan metabolism; pectin degradation; 2-dehydro-3-deoxy-D-gluconate from pectin: step 1/5.</text>
</comment>
<dbReference type="Gene3D" id="1.20.140.40">
    <property type="entry name" value="Invertase/pectin methylesterase inhibitor family protein"/>
    <property type="match status" value="1"/>
</dbReference>
<dbReference type="PROSITE" id="PS00800">
    <property type="entry name" value="PECTINESTERASE_1"/>
    <property type="match status" value="1"/>
</dbReference>
<comment type="catalytic activity">
    <reaction evidence="7">
        <text>[(1-&gt;4)-alpha-D-galacturonosyl methyl ester](n) + n H2O = [(1-&gt;4)-alpha-D-galacturonosyl](n) + n methanol + n H(+)</text>
        <dbReference type="Rhea" id="RHEA:22380"/>
        <dbReference type="Rhea" id="RHEA-COMP:14570"/>
        <dbReference type="Rhea" id="RHEA-COMP:14573"/>
        <dbReference type="ChEBI" id="CHEBI:15377"/>
        <dbReference type="ChEBI" id="CHEBI:15378"/>
        <dbReference type="ChEBI" id="CHEBI:17790"/>
        <dbReference type="ChEBI" id="CHEBI:140522"/>
        <dbReference type="ChEBI" id="CHEBI:140523"/>
        <dbReference type="EC" id="3.1.1.11"/>
    </reaction>
</comment>
<dbReference type="GO" id="GO:0030599">
    <property type="term" value="F:pectinesterase activity"/>
    <property type="evidence" value="ECO:0007669"/>
    <property type="project" value="UniProtKB-UniRule"/>
</dbReference>
<keyword evidence="5 7" id="KW-0063">Aspartyl esterase</keyword>
<proteinExistence type="inferred from homology"/>
<dbReference type="InterPro" id="IPR006501">
    <property type="entry name" value="Pectinesterase_inhib_dom"/>
</dbReference>
<dbReference type="Proteomes" id="UP000596660">
    <property type="component" value="Unplaced"/>
</dbReference>
<evidence type="ECO:0000256" key="3">
    <source>
        <dbReference type="ARBA" id="ARBA00007786"/>
    </source>
</evidence>
<keyword evidence="7" id="KW-0961">Cell wall biogenesis/degradation</keyword>
<evidence type="ECO:0000256" key="4">
    <source>
        <dbReference type="ARBA" id="ARBA00022801"/>
    </source>
</evidence>
<dbReference type="FunFam" id="2.160.20.10:FF:000001">
    <property type="entry name" value="Pectinesterase"/>
    <property type="match status" value="1"/>
</dbReference>
<evidence type="ECO:0000256" key="6">
    <source>
        <dbReference type="PROSITE-ProRule" id="PRU10040"/>
    </source>
</evidence>
<dbReference type="EnsemblPlants" id="AUR62004182-RA">
    <property type="protein sequence ID" value="AUR62004182-RA:cds"/>
    <property type="gene ID" value="AUR62004182"/>
</dbReference>
<dbReference type="InterPro" id="IPR035513">
    <property type="entry name" value="Invertase/methylesterase_inhib"/>
</dbReference>
<dbReference type="InterPro" id="IPR011050">
    <property type="entry name" value="Pectin_lyase_fold/virulence"/>
</dbReference>
<dbReference type="Pfam" id="PF04043">
    <property type="entry name" value="PMEI"/>
    <property type="match status" value="1"/>
</dbReference>
<comment type="similarity">
    <text evidence="2">In the N-terminal section; belongs to the PMEI family.</text>
</comment>
<dbReference type="InterPro" id="IPR033131">
    <property type="entry name" value="Pectinesterase_Asp_AS"/>
</dbReference>
<dbReference type="InterPro" id="IPR000070">
    <property type="entry name" value="Pectinesterase_cat"/>
</dbReference>
<keyword evidence="4 7" id="KW-0378">Hydrolase</keyword>
<dbReference type="InterPro" id="IPR012334">
    <property type="entry name" value="Pectin_lyas_fold"/>
</dbReference>
<evidence type="ECO:0000256" key="2">
    <source>
        <dbReference type="ARBA" id="ARBA00006027"/>
    </source>
</evidence>
<evidence type="ECO:0000259" key="9">
    <source>
        <dbReference type="Pfam" id="PF04043"/>
    </source>
</evidence>
<keyword evidence="11" id="KW-1185">Reference proteome</keyword>
<sequence>MASSTKQDLKMVQLAQTMVLQAKYWDQSSSFDDPSLFLGHYHQLDGGHQGGLSYNDSKNESTTLSIGRGHGHGHGRHHKSVQGLGRLVERDGKFSHDDALAWLSGAITSHRTCLDGLKEKGVREELHPISQNLTKLLYEALAFHAKKQRFWKRSKVRAQGRPKGKPFVGRLMSWKPATSRADIVVARDGSGNHQTINKAVDAIDKIKNRGESRVIVYVKAGVYDEIVEIPRHLTNVMFVGDGMGKTVVTGRKNVVDGGTTVNSATFRVFGDGFWAKDMTFENTAGPQKHQAVALMVASDHSLFYRCSFLGYQDTLYVHSLRQFHRDCHIYGTIDFIFGNAAVVLQNCDIFVRKPMKHQNNMITAQGREDPNENTGISIHGSRIQPAPEFVDLKRSFKTFLGRPWKKHSRTIVSTTYIDGFIHPRGWTNWEGNFALSTLYYAEYMNTGSGATTLGRVKWPGFHVLHHPKEVDPFMVRNFIQGEFWIMKTGVPVWLEI</sequence>
<evidence type="ECO:0000259" key="8">
    <source>
        <dbReference type="Pfam" id="PF01095"/>
    </source>
</evidence>
<feature type="domain" description="Pectinesterase catalytic" evidence="8">
    <location>
        <begin position="182"/>
        <end position="482"/>
    </location>
</feature>
<keyword evidence="7" id="KW-0964">Secreted</keyword>
<dbReference type="GO" id="GO:0004857">
    <property type="term" value="F:enzyme inhibitor activity"/>
    <property type="evidence" value="ECO:0007669"/>
    <property type="project" value="InterPro"/>
</dbReference>
<dbReference type="GO" id="GO:0045490">
    <property type="term" value="P:pectin catabolic process"/>
    <property type="evidence" value="ECO:0007669"/>
    <property type="project" value="UniProtKB-UniRule"/>
</dbReference>
<dbReference type="EC" id="3.1.1.11" evidence="7"/>
<keyword evidence="7" id="KW-0134">Cell wall</keyword>
<evidence type="ECO:0000256" key="7">
    <source>
        <dbReference type="RuleBase" id="RU000589"/>
    </source>
</evidence>
<dbReference type="PANTHER" id="PTHR31707">
    <property type="entry name" value="PECTINESTERASE"/>
    <property type="match status" value="1"/>
</dbReference>
<dbReference type="Gramene" id="AUR62004182-RA">
    <property type="protein sequence ID" value="AUR62004182-RA:cds"/>
    <property type="gene ID" value="AUR62004182"/>
</dbReference>
<organism evidence="10 11">
    <name type="scientific">Chenopodium quinoa</name>
    <name type="common">Quinoa</name>
    <dbReference type="NCBI Taxonomy" id="63459"/>
    <lineage>
        <taxon>Eukaryota</taxon>
        <taxon>Viridiplantae</taxon>
        <taxon>Streptophyta</taxon>
        <taxon>Embryophyta</taxon>
        <taxon>Tracheophyta</taxon>
        <taxon>Spermatophyta</taxon>
        <taxon>Magnoliopsida</taxon>
        <taxon>eudicotyledons</taxon>
        <taxon>Gunneridae</taxon>
        <taxon>Pentapetalae</taxon>
        <taxon>Caryophyllales</taxon>
        <taxon>Chenopodiaceae</taxon>
        <taxon>Chenopodioideae</taxon>
        <taxon>Atripliceae</taxon>
        <taxon>Chenopodium</taxon>
    </lineage>
</organism>
<dbReference type="SUPFAM" id="SSF51126">
    <property type="entry name" value="Pectin lyase-like"/>
    <property type="match status" value="1"/>
</dbReference>
<dbReference type="Gene3D" id="2.160.20.10">
    <property type="entry name" value="Single-stranded right-handed beta-helix, Pectin lyase-like"/>
    <property type="match status" value="1"/>
</dbReference>
<name>A0A803KYS3_CHEQI</name>
<dbReference type="Pfam" id="PF01095">
    <property type="entry name" value="Pectinesterase"/>
    <property type="match status" value="1"/>
</dbReference>
<dbReference type="GO" id="GO:0042545">
    <property type="term" value="P:cell wall modification"/>
    <property type="evidence" value="ECO:0007669"/>
    <property type="project" value="UniProtKB-UniRule"/>
</dbReference>
<comment type="similarity">
    <text evidence="3">In the C-terminal section; belongs to the pectinesterase family.</text>
</comment>
<dbReference type="SUPFAM" id="SSF101148">
    <property type="entry name" value="Plant invertase/pectin methylesterase inhibitor"/>
    <property type="match status" value="1"/>
</dbReference>
<comment type="subcellular location">
    <subcellularLocation>
        <location evidence="7">Secreted</location>
        <location evidence="7">Cell wall</location>
    </subcellularLocation>
</comment>
<feature type="active site" evidence="6">
    <location>
        <position position="334"/>
    </location>
</feature>
<feature type="domain" description="Pectinesterase inhibitor" evidence="9">
    <location>
        <begin position="79"/>
        <end position="142"/>
    </location>
</feature>
<dbReference type="InterPro" id="IPR018040">
    <property type="entry name" value="Pectinesterase_Tyr_AS"/>
</dbReference>
<reference evidence="10" key="1">
    <citation type="journal article" date="2017" name="Nature">
        <title>The genome of Chenopodium quinoa.</title>
        <authorList>
            <person name="Jarvis D.E."/>
            <person name="Ho Y.S."/>
            <person name="Lightfoot D.J."/>
            <person name="Schmoeckel S.M."/>
            <person name="Li B."/>
            <person name="Borm T.J.A."/>
            <person name="Ohyanagi H."/>
            <person name="Mineta K."/>
            <person name="Michell C.T."/>
            <person name="Saber N."/>
            <person name="Kharbatia N.M."/>
            <person name="Rupper R.R."/>
            <person name="Sharp A.R."/>
            <person name="Dally N."/>
            <person name="Boughton B.A."/>
            <person name="Woo Y.H."/>
            <person name="Gao G."/>
            <person name="Schijlen E.G.W.M."/>
            <person name="Guo X."/>
            <person name="Momin A.A."/>
            <person name="Negrao S."/>
            <person name="Al-Babili S."/>
            <person name="Gehring C."/>
            <person name="Roessner U."/>
            <person name="Jung C."/>
            <person name="Murphy K."/>
            <person name="Arold S.T."/>
            <person name="Gojobori T."/>
            <person name="van der Linden C.G."/>
            <person name="van Loo E.N."/>
            <person name="Jellen E.N."/>
            <person name="Maughan P.J."/>
            <person name="Tester M."/>
        </authorList>
    </citation>
    <scope>NUCLEOTIDE SEQUENCE [LARGE SCALE GENOMIC DNA]</scope>
    <source>
        <strain evidence="10">cv. PI 614886</strain>
    </source>
</reference>
<accession>A0A803KYS3</accession>
<dbReference type="AlphaFoldDB" id="A0A803KYS3"/>
<evidence type="ECO:0000313" key="10">
    <source>
        <dbReference type="EnsemblPlants" id="AUR62004182-RA:cds"/>
    </source>
</evidence>
<reference evidence="10" key="2">
    <citation type="submission" date="2021-03" db="UniProtKB">
        <authorList>
            <consortium name="EnsemblPlants"/>
        </authorList>
    </citation>
    <scope>IDENTIFICATION</scope>
</reference>
<comment type="function">
    <text evidence="7">Acts in the modification of cell walls via demethylesterification of cell wall pectin.</text>
</comment>
<dbReference type="PROSITE" id="PS00503">
    <property type="entry name" value="PECTINESTERASE_2"/>
    <property type="match status" value="1"/>
</dbReference>
<protein>
    <recommendedName>
        <fullName evidence="7">Pectinesterase</fullName>
        <ecNumber evidence="7">3.1.1.11</ecNumber>
    </recommendedName>
</protein>
<evidence type="ECO:0000256" key="1">
    <source>
        <dbReference type="ARBA" id="ARBA00005184"/>
    </source>
</evidence>
<evidence type="ECO:0000313" key="11">
    <source>
        <dbReference type="Proteomes" id="UP000596660"/>
    </source>
</evidence>
<dbReference type="UniPathway" id="UPA00545">
    <property type="reaction ID" value="UER00823"/>
</dbReference>
<dbReference type="OMA" id="MLVSWNP"/>
<evidence type="ECO:0000256" key="5">
    <source>
        <dbReference type="ARBA" id="ARBA00023085"/>
    </source>
</evidence>